<dbReference type="EMBL" id="BTGU01012157">
    <property type="protein sequence ID" value="GMN74213.1"/>
    <property type="molecule type" value="Genomic_DNA"/>
</dbReference>
<organism evidence="1 2">
    <name type="scientific">Ficus carica</name>
    <name type="common">Common fig</name>
    <dbReference type="NCBI Taxonomy" id="3494"/>
    <lineage>
        <taxon>Eukaryota</taxon>
        <taxon>Viridiplantae</taxon>
        <taxon>Streptophyta</taxon>
        <taxon>Embryophyta</taxon>
        <taxon>Tracheophyta</taxon>
        <taxon>Spermatophyta</taxon>
        <taxon>Magnoliopsida</taxon>
        <taxon>eudicotyledons</taxon>
        <taxon>Gunneridae</taxon>
        <taxon>Pentapetalae</taxon>
        <taxon>rosids</taxon>
        <taxon>fabids</taxon>
        <taxon>Rosales</taxon>
        <taxon>Moraceae</taxon>
        <taxon>Ficeae</taxon>
        <taxon>Ficus</taxon>
    </lineage>
</organism>
<name>A0AA88EGH9_FICCA</name>
<gene>
    <name evidence="1" type="ORF">TIFTF001_053130</name>
</gene>
<keyword evidence="2" id="KW-1185">Reference proteome</keyword>
<reference evidence="1" key="1">
    <citation type="submission" date="2023-07" db="EMBL/GenBank/DDBJ databases">
        <title>draft genome sequence of fig (Ficus carica).</title>
        <authorList>
            <person name="Takahashi T."/>
            <person name="Nishimura K."/>
        </authorList>
    </citation>
    <scope>NUCLEOTIDE SEQUENCE</scope>
</reference>
<sequence>MFAAYHSLKSLQNMLHNISKEVLPNIRNEDSMGRGSMFNVERIKNLCILKSLPLTFPASFSIEDNSKDIRAMIRDEATQLKNANQPFLYNVTVFVMLYSLETSGNCLQW</sequence>
<dbReference type="Proteomes" id="UP001187192">
    <property type="component" value="Unassembled WGS sequence"/>
</dbReference>
<comment type="caution">
    <text evidence="1">The sequence shown here is derived from an EMBL/GenBank/DDBJ whole genome shotgun (WGS) entry which is preliminary data.</text>
</comment>
<evidence type="ECO:0000313" key="2">
    <source>
        <dbReference type="Proteomes" id="UP001187192"/>
    </source>
</evidence>
<evidence type="ECO:0000313" key="1">
    <source>
        <dbReference type="EMBL" id="GMN74213.1"/>
    </source>
</evidence>
<protein>
    <submittedName>
        <fullName evidence="1">Uncharacterized protein</fullName>
    </submittedName>
</protein>
<accession>A0AA88EGH9</accession>
<dbReference type="AlphaFoldDB" id="A0AA88EGH9"/>
<proteinExistence type="predicted"/>